<dbReference type="EMBL" id="DS547124">
    <property type="protein sequence ID" value="EDR03397.1"/>
    <property type="molecule type" value="Genomic_DNA"/>
</dbReference>
<name>B0DPL8_LACBS</name>
<feature type="region of interest" description="Disordered" evidence="1">
    <location>
        <begin position="1485"/>
        <end position="1553"/>
    </location>
</feature>
<sequence length="1694" mass="187526">MEKPPEIKEPTEADIGQDGTVICLHCETVVQLGSVGLANYFKRHKPSKACKVNKEKKVAKEALAKTQAKACQFFMPRGTAVPGPSASAAKLLVKPQTSRPATILPASGSQVGQAPMPILPTPSQTPSCQISCPRAATLLTELRARIDRLPDTIELAGDECPLARFSGSFEGSVPEGEDAWEVWNRPLDTELQKSQVEMMMLVKWGAKGLDVIYGLFEYLASAHNIPGALFEGKVGRLLQAIDDVSPQSPIPPTMKSNMCVILDEPTSGVKPVSWCTSPINVDTLPDEMDALDVDALPNVLPMAMDGPRNQEVYRKGPPLGKYPCPGVHVEIPEGKSTHSAYPFGLHDELGDPWDYSVQRGQLTLHARSCKNLLTHQKQCNGCYLLSSDSRLQGILDRMNKGVHENAHLVYHSVGGLVSIVRRKAEEIKTLKLCRLNDAEKLAGRAVAIDELKQWVMAVGSRKVEWVDCLVRVNLARKGGMHGLLNLYERAAQKLYRPRNYTEEDYLRGLLLWRLGGARLAGIGHSALNLPSKSSLHQQKVLPLLVISPSFPTAQEVKENVKNMFTPIFSVLEAAEDIVHQVLMLDELKVEERPQYDEKSNKIVGICHEHAKNTSLEYASEQEVQLLLESVKKGDIHLAVDVTVGAISVLSSDTRLYGARGILVSGDCKQESGLEHVQLIKTAFDASRKTRVCTVSIASDGESRRGLALVQFTFKKKLSPDSPIYDQLTCLPLMNLEVGDDDVTANKDYKHIFKHIRNLVLRDAGLWSLGHHLKPPVFRAHMHAQGVTMQRTAYLLNLEDRQDVKLAYDLLHEIWSLSKVPSGSFVGFQSNRASMRILGSLFQCLVMPYICIDLTLTRQLTHLSVAAHILMALWSNDKAGTKLMLTQLYVDIMIMIKNVYFCVAKAKVDSPTGKFYLILLGTDRLETLFGILRTMVGNDANLDILQLGQHLTGTTEVSTILAKYPHWDRAPRRLKLPVVSQEGSVMHKGVDHIRPSTWLGDVFVANIVFQTCWRLGREEAKKDYPVIAPILESIQIQPGRDIFSPLGKDLVKAAHADDDIDDTYDDTPTSIADSTAPSLGHELEDAIAEEEPIEVEKHKPFFEMDGVQVSKAKYLSRAFEMLKKVGSTDRLKRVANAATIWEWTCRLHQSSNARTVSSYVLVKSMTLLSMARVWMRSASILSDDPESKHDWRGSMRRGVLFKVSGHLIQPIDPGVSTHIPHQPYYLLESDVLLSAGASLLERVACMSSESSVLVPTIKKSADFPYREQTGQACFLCENEDAERHFTKKNQCSVCTPAVFFKDKTPAHRVLKHNAAHMLFDSHLKQSDELCGLCLCPAPINMKKSSCANMLGFSYSVAEESTQTAPCSNVPIRCPICPRTYTTPVLWQLNLEQHMKSRHHEVVNLIPYEHLWKISEAEKVQLKASWNDRHKEKCSCKSQKAASDSLIISETHSSRLVFRSLDNEDSFAESQSIDEDAGPAVVGARQQLTSQSVPCSSDDESDPGDMDNDDDESSDDEGAADHVDGGKGDVEGEGNVMTNGEEVFEPDPPNTQTLPDTELVSSLMVSTGGLATRQDGTTVDAAIETQTGVDSIYGRTVSVTTETETRHETHDTSTTTQTVLSPMSVEVDTAPKETSSQGRLRNVPKRKFIGECVCGGPVTADEMDDEDKSIWCKQKGCETNWVSNSEYIYQQRTYSL</sequence>
<dbReference type="OrthoDB" id="3048541at2759"/>
<dbReference type="InParanoid" id="B0DPL8"/>
<keyword evidence="3" id="KW-1185">Reference proteome</keyword>
<dbReference type="RefSeq" id="XP_001885853.1">
    <property type="nucleotide sequence ID" value="XM_001885818.1"/>
</dbReference>
<accession>B0DPL8</accession>
<evidence type="ECO:0000256" key="1">
    <source>
        <dbReference type="SAM" id="MobiDB-lite"/>
    </source>
</evidence>
<gene>
    <name evidence="2" type="ORF">LACBIDRAFT_307198</name>
</gene>
<protein>
    <submittedName>
        <fullName evidence="2">Predicted protein</fullName>
    </submittedName>
</protein>
<dbReference type="Proteomes" id="UP000001194">
    <property type="component" value="Unassembled WGS sequence"/>
</dbReference>
<evidence type="ECO:0000313" key="2">
    <source>
        <dbReference type="EMBL" id="EDR03397.1"/>
    </source>
</evidence>
<feature type="compositionally biased region" description="Acidic residues" evidence="1">
    <location>
        <begin position="1495"/>
        <end position="1516"/>
    </location>
</feature>
<reference evidence="2 3" key="1">
    <citation type="journal article" date="2008" name="Nature">
        <title>The genome of Laccaria bicolor provides insights into mycorrhizal symbiosis.</title>
        <authorList>
            <person name="Martin F."/>
            <person name="Aerts A."/>
            <person name="Ahren D."/>
            <person name="Brun A."/>
            <person name="Danchin E.G.J."/>
            <person name="Duchaussoy F."/>
            <person name="Gibon J."/>
            <person name="Kohler A."/>
            <person name="Lindquist E."/>
            <person name="Pereda V."/>
            <person name="Salamov A."/>
            <person name="Shapiro H.J."/>
            <person name="Wuyts J."/>
            <person name="Blaudez D."/>
            <person name="Buee M."/>
            <person name="Brokstein P."/>
            <person name="Canbaeck B."/>
            <person name="Cohen D."/>
            <person name="Courty P.E."/>
            <person name="Coutinho P.M."/>
            <person name="Delaruelle C."/>
            <person name="Detter J.C."/>
            <person name="Deveau A."/>
            <person name="DiFazio S."/>
            <person name="Duplessis S."/>
            <person name="Fraissinet-Tachet L."/>
            <person name="Lucic E."/>
            <person name="Frey-Klett P."/>
            <person name="Fourrey C."/>
            <person name="Feussner I."/>
            <person name="Gay G."/>
            <person name="Grimwood J."/>
            <person name="Hoegger P.J."/>
            <person name="Jain P."/>
            <person name="Kilaru S."/>
            <person name="Labbe J."/>
            <person name="Lin Y.C."/>
            <person name="Legue V."/>
            <person name="Le Tacon F."/>
            <person name="Marmeisse R."/>
            <person name="Melayah D."/>
            <person name="Montanini B."/>
            <person name="Muratet M."/>
            <person name="Nehls U."/>
            <person name="Niculita-Hirzel H."/>
            <person name="Oudot-Le Secq M.P."/>
            <person name="Peter M."/>
            <person name="Quesneville H."/>
            <person name="Rajashekar B."/>
            <person name="Reich M."/>
            <person name="Rouhier N."/>
            <person name="Schmutz J."/>
            <person name="Yin T."/>
            <person name="Chalot M."/>
            <person name="Henrissat B."/>
            <person name="Kuees U."/>
            <person name="Lucas S."/>
            <person name="Van de Peer Y."/>
            <person name="Podila G.K."/>
            <person name="Polle A."/>
            <person name="Pukkila P.J."/>
            <person name="Richardson P.M."/>
            <person name="Rouze P."/>
            <person name="Sanders I.R."/>
            <person name="Stajich J.E."/>
            <person name="Tunlid A."/>
            <person name="Tuskan G."/>
            <person name="Grigoriev I.V."/>
        </authorList>
    </citation>
    <scope>NUCLEOTIDE SEQUENCE [LARGE SCALE GENOMIC DNA]</scope>
    <source>
        <strain evidence="3">S238N-H82 / ATCC MYA-4686</strain>
    </source>
</reference>
<evidence type="ECO:0000313" key="3">
    <source>
        <dbReference type="Proteomes" id="UP000001194"/>
    </source>
</evidence>
<proteinExistence type="predicted"/>
<organism evidence="3">
    <name type="scientific">Laccaria bicolor (strain S238N-H82 / ATCC MYA-4686)</name>
    <name type="common">Bicoloured deceiver</name>
    <name type="synonym">Laccaria laccata var. bicolor</name>
    <dbReference type="NCBI Taxonomy" id="486041"/>
    <lineage>
        <taxon>Eukaryota</taxon>
        <taxon>Fungi</taxon>
        <taxon>Dikarya</taxon>
        <taxon>Basidiomycota</taxon>
        <taxon>Agaricomycotina</taxon>
        <taxon>Agaricomycetes</taxon>
        <taxon>Agaricomycetidae</taxon>
        <taxon>Agaricales</taxon>
        <taxon>Agaricineae</taxon>
        <taxon>Hydnangiaceae</taxon>
        <taxon>Laccaria</taxon>
    </lineage>
</organism>
<dbReference type="KEGG" id="lbc:LACBIDRAFT_307198"/>
<dbReference type="GeneID" id="6081551"/>
<dbReference type="HOGENOM" id="CLU_002907_1_0_1"/>
<feature type="compositionally biased region" description="Basic and acidic residues" evidence="1">
    <location>
        <begin position="1517"/>
        <end position="1528"/>
    </location>
</feature>